<reference evidence="4 5" key="1">
    <citation type="journal article" date="2015" name="Genome Announc.">
        <title>Expanding the biotechnology potential of lactobacilli through comparative genomics of 213 strains and associated genera.</title>
        <authorList>
            <person name="Sun Z."/>
            <person name="Harris H.M."/>
            <person name="McCann A."/>
            <person name="Guo C."/>
            <person name="Argimon S."/>
            <person name="Zhang W."/>
            <person name="Yang X."/>
            <person name="Jeffery I.B."/>
            <person name="Cooney J.C."/>
            <person name="Kagawa T.F."/>
            <person name="Liu W."/>
            <person name="Song Y."/>
            <person name="Salvetti E."/>
            <person name="Wrobel A."/>
            <person name="Rasinkangas P."/>
            <person name="Parkhill J."/>
            <person name="Rea M.C."/>
            <person name="O'Sullivan O."/>
            <person name="Ritari J."/>
            <person name="Douillard F.P."/>
            <person name="Paul Ross R."/>
            <person name="Yang R."/>
            <person name="Briner A.E."/>
            <person name="Felis G.E."/>
            <person name="de Vos W.M."/>
            <person name="Barrangou R."/>
            <person name="Klaenhammer T.R."/>
            <person name="Caufield P.W."/>
            <person name="Cui Y."/>
            <person name="Zhang H."/>
            <person name="O'Toole P.W."/>
        </authorList>
    </citation>
    <scope>NUCLEOTIDE SEQUENCE [LARGE SCALE GENOMIC DNA]</scope>
    <source>
        <strain evidence="4 5">DSM 13145</strain>
    </source>
</reference>
<feature type="repeat" description="TPR" evidence="3">
    <location>
        <begin position="238"/>
        <end position="271"/>
    </location>
</feature>
<accession>A0A0R1PAS7</accession>
<dbReference type="STRING" id="1423746.FD27_GL000808"/>
<dbReference type="Pfam" id="PF13174">
    <property type="entry name" value="TPR_6"/>
    <property type="match status" value="1"/>
</dbReference>
<dbReference type="PANTHER" id="PTHR45586">
    <property type="entry name" value="TPR REPEAT-CONTAINING PROTEIN PA4667"/>
    <property type="match status" value="1"/>
</dbReference>
<evidence type="ECO:0000256" key="2">
    <source>
        <dbReference type="ARBA" id="ARBA00022803"/>
    </source>
</evidence>
<evidence type="ECO:0000313" key="4">
    <source>
        <dbReference type="EMBL" id="KRL27061.1"/>
    </source>
</evidence>
<protein>
    <submittedName>
        <fullName evidence="4">Tetratricopeptide repeat family protein</fullName>
    </submittedName>
</protein>
<name>A0A0R1PAS7_9LACO</name>
<dbReference type="OrthoDB" id="2080803at2"/>
<dbReference type="InterPro" id="IPR011990">
    <property type="entry name" value="TPR-like_helical_dom_sf"/>
</dbReference>
<dbReference type="EMBL" id="AZER01000016">
    <property type="protein sequence ID" value="KRL27061.1"/>
    <property type="molecule type" value="Genomic_DNA"/>
</dbReference>
<keyword evidence="1" id="KW-0677">Repeat</keyword>
<evidence type="ECO:0000256" key="1">
    <source>
        <dbReference type="ARBA" id="ARBA00022737"/>
    </source>
</evidence>
<dbReference type="RefSeq" id="WP_057750553.1">
    <property type="nucleotide sequence ID" value="NZ_AZER01000016.1"/>
</dbReference>
<dbReference type="PANTHER" id="PTHR45586:SF1">
    <property type="entry name" value="LIPOPOLYSACCHARIDE ASSEMBLY PROTEIN B"/>
    <property type="match status" value="1"/>
</dbReference>
<dbReference type="Pfam" id="PF13181">
    <property type="entry name" value="TPR_8"/>
    <property type="match status" value="1"/>
</dbReference>
<evidence type="ECO:0000256" key="3">
    <source>
        <dbReference type="PROSITE-ProRule" id="PRU00339"/>
    </source>
</evidence>
<dbReference type="SMART" id="SM00028">
    <property type="entry name" value="TPR"/>
    <property type="match status" value="6"/>
</dbReference>
<organism evidence="4 5">
    <name type="scientific">Limosilactobacillus frumenti DSM 13145</name>
    <dbReference type="NCBI Taxonomy" id="1423746"/>
    <lineage>
        <taxon>Bacteria</taxon>
        <taxon>Bacillati</taxon>
        <taxon>Bacillota</taxon>
        <taxon>Bacilli</taxon>
        <taxon>Lactobacillales</taxon>
        <taxon>Lactobacillaceae</taxon>
        <taxon>Limosilactobacillus</taxon>
    </lineage>
</organism>
<sequence>MTYSEQMLADIQKQDLTAANRDFKQALEHDNDDMLYSLAEELYGLGMSQQARQIYLHLLKKYPDEDELRTSLAELAINDGHNDEALSYLAQIKPSSGAYLQSLLVAADLYQTENEFEVTEEKLKEAYQIAPDEPAVQFALGEFYYLLGRFDEAINYYFALIKSGYTEFAKVDIAGRLGMSYAQSGQFKQALGYLKQVQPQYQTSDIRFQTALTELQLGQSKEAISAFQDLIKDDPQYASAYPELASAYVKEQKYQQALKTVQEGLGVDQYNARLFAQAAEITSHLGNHKLMNKYLQKAHDLDPDNLTITLQYSNFLLHQHNDQANIKLLLPLIKDDEVDPQIYWNLAKSYNRLEKYDMAGKYYQAALPAYQDDPTFLKDLIYYYQTMGENDELVAELHHYLALEPTDNEMQDLLEQYEDYL</sequence>
<gene>
    <name evidence="4" type="ORF">FD27_GL000808</name>
</gene>
<dbReference type="InterPro" id="IPR051012">
    <property type="entry name" value="CellSynth/LPSAsmb/PSIAsmb"/>
</dbReference>
<keyword evidence="2 3" id="KW-0802">TPR repeat</keyword>
<keyword evidence="5" id="KW-1185">Reference proteome</keyword>
<dbReference type="Gene3D" id="1.25.40.10">
    <property type="entry name" value="Tetratricopeptide repeat domain"/>
    <property type="match status" value="2"/>
</dbReference>
<dbReference type="Pfam" id="PF14559">
    <property type="entry name" value="TPR_19"/>
    <property type="match status" value="2"/>
</dbReference>
<evidence type="ECO:0000313" key="5">
    <source>
        <dbReference type="Proteomes" id="UP000051445"/>
    </source>
</evidence>
<dbReference type="Proteomes" id="UP000051445">
    <property type="component" value="Unassembled WGS sequence"/>
</dbReference>
<dbReference type="SUPFAM" id="SSF48452">
    <property type="entry name" value="TPR-like"/>
    <property type="match status" value="2"/>
</dbReference>
<dbReference type="AlphaFoldDB" id="A0A0R1PAS7"/>
<feature type="repeat" description="TPR" evidence="3">
    <location>
        <begin position="340"/>
        <end position="373"/>
    </location>
</feature>
<proteinExistence type="predicted"/>
<dbReference type="InterPro" id="IPR019734">
    <property type="entry name" value="TPR_rpt"/>
</dbReference>
<dbReference type="PROSITE" id="PS50005">
    <property type="entry name" value="TPR"/>
    <property type="match status" value="2"/>
</dbReference>
<comment type="caution">
    <text evidence="4">The sequence shown here is derived from an EMBL/GenBank/DDBJ whole genome shotgun (WGS) entry which is preliminary data.</text>
</comment>
<dbReference type="PATRIC" id="fig|1423746.3.peg.816"/>